<keyword evidence="10" id="KW-1185">Reference proteome</keyword>
<dbReference type="GO" id="GO:0008658">
    <property type="term" value="F:penicillin binding"/>
    <property type="evidence" value="ECO:0007669"/>
    <property type="project" value="InterPro"/>
</dbReference>
<proteinExistence type="inferred from homology"/>
<gene>
    <name evidence="9" type="ORF">RSIPO_03191</name>
</gene>
<dbReference type="NCBIfam" id="NF000270">
    <property type="entry name" value="bla_class_D_alt"/>
    <property type="match status" value="1"/>
</dbReference>
<dbReference type="Pfam" id="PF00905">
    <property type="entry name" value="Transpeptidase"/>
    <property type="match status" value="1"/>
</dbReference>
<evidence type="ECO:0000256" key="3">
    <source>
        <dbReference type="ARBA" id="ARBA00012865"/>
    </source>
</evidence>
<comment type="similarity">
    <text evidence="2">Belongs to the class-D beta-lactamase family.</text>
</comment>
<evidence type="ECO:0000256" key="2">
    <source>
        <dbReference type="ARBA" id="ARBA00007898"/>
    </source>
</evidence>
<dbReference type="InterPro" id="IPR012338">
    <property type="entry name" value="Beta-lactam/transpept-like"/>
</dbReference>
<sequence length="272" mass="29503">MKILRQLATVAVLAALAPLASAKPLCTIVADAASGKPIRYEGQCGERVTPASTFKIALAVMGYDAGFLKDQHAPVLSFRQGDPDWGGADWHRPTDPSSWIQYSVVWYSQRITHALGADAFQSYVRRFGYGNMDVSGDAGRNNGLDRSWIISSLKISPEEQVGFLRRLVNRQLPVSAHALDMTVRITEAARLPGGWVVHGKMGTGAPGTSSPDGTWDQAHAYGWFVGWATNGTKTYVFAHLLQDERIEARSAGRRARDAVLGALPAILARADD</sequence>
<keyword evidence="5 9" id="KW-0378">Hydrolase</keyword>
<reference evidence="9" key="1">
    <citation type="submission" date="2014-11" db="EMBL/GenBank/DDBJ databases">
        <authorList>
            <person name="Genoscope - CEA"/>
        </authorList>
    </citation>
    <scope>NUCLEOTIDE SEQUENCE</scope>
    <source>
        <strain evidence="9">IPO1609</strain>
    </source>
</reference>
<comment type="catalytic activity">
    <reaction evidence="1">
        <text>a beta-lactam + H2O = a substituted beta-amino acid</text>
        <dbReference type="Rhea" id="RHEA:20401"/>
        <dbReference type="ChEBI" id="CHEBI:15377"/>
        <dbReference type="ChEBI" id="CHEBI:35627"/>
        <dbReference type="ChEBI" id="CHEBI:140347"/>
        <dbReference type="EC" id="3.5.2.6"/>
    </reaction>
</comment>
<dbReference type="InterPro" id="IPR050515">
    <property type="entry name" value="Beta-lactam/transpept"/>
</dbReference>
<dbReference type="Proteomes" id="UP000053470">
    <property type="component" value="Unassembled WGS sequence"/>
</dbReference>
<keyword evidence="6" id="KW-0046">Antibiotic resistance</keyword>
<accession>A0A7U7JCZ3</accession>
<evidence type="ECO:0000259" key="8">
    <source>
        <dbReference type="Pfam" id="PF00905"/>
    </source>
</evidence>
<protein>
    <recommendedName>
        <fullName evidence="3">beta-lactamase</fullName>
        <ecNumber evidence="3">3.5.2.6</ecNumber>
    </recommendedName>
</protein>
<dbReference type="GO" id="GO:0046677">
    <property type="term" value="P:response to antibiotic"/>
    <property type="evidence" value="ECO:0007669"/>
    <property type="project" value="UniProtKB-KW"/>
</dbReference>
<organism evidence="9 10">
    <name type="scientific">Ralstonia solanacearum IPO1609</name>
    <dbReference type="NCBI Taxonomy" id="564066"/>
    <lineage>
        <taxon>Bacteria</taxon>
        <taxon>Pseudomonadati</taxon>
        <taxon>Pseudomonadota</taxon>
        <taxon>Betaproteobacteria</taxon>
        <taxon>Burkholderiales</taxon>
        <taxon>Burkholderiaceae</taxon>
        <taxon>Ralstonia</taxon>
        <taxon>Ralstonia solanacearum species complex</taxon>
    </lineage>
</organism>
<dbReference type="SUPFAM" id="SSF56601">
    <property type="entry name" value="beta-lactamase/transpeptidase-like"/>
    <property type="match status" value="1"/>
</dbReference>
<name>A0A7U7JCZ3_RALSL</name>
<feature type="signal peptide" evidence="7">
    <location>
        <begin position="1"/>
        <end position="22"/>
    </location>
</feature>
<evidence type="ECO:0000313" key="9">
    <source>
        <dbReference type="EMBL" id="CEJ16493.1"/>
    </source>
</evidence>
<evidence type="ECO:0000313" key="10">
    <source>
        <dbReference type="Proteomes" id="UP000053470"/>
    </source>
</evidence>
<evidence type="ECO:0000256" key="6">
    <source>
        <dbReference type="ARBA" id="ARBA00023251"/>
    </source>
</evidence>
<feature type="chain" id="PRO_5031087720" description="beta-lactamase" evidence="7">
    <location>
        <begin position="23"/>
        <end position="272"/>
    </location>
</feature>
<evidence type="ECO:0000256" key="5">
    <source>
        <dbReference type="ARBA" id="ARBA00022801"/>
    </source>
</evidence>
<dbReference type="PANTHER" id="PTHR30627:SF6">
    <property type="entry name" value="BETA-LACTAMASE YBXI-RELATED"/>
    <property type="match status" value="1"/>
</dbReference>
<keyword evidence="4 7" id="KW-0732">Signal</keyword>
<dbReference type="InterPro" id="IPR001460">
    <property type="entry name" value="PCN-bd_Tpept"/>
</dbReference>
<dbReference type="EC" id="3.5.2.6" evidence="3"/>
<evidence type="ECO:0000256" key="7">
    <source>
        <dbReference type="SAM" id="SignalP"/>
    </source>
</evidence>
<dbReference type="AlphaFoldDB" id="A0A7U7JCZ3"/>
<dbReference type="GO" id="GO:0008800">
    <property type="term" value="F:beta-lactamase activity"/>
    <property type="evidence" value="ECO:0007669"/>
    <property type="project" value="UniProtKB-EC"/>
</dbReference>
<dbReference type="GO" id="GO:0005886">
    <property type="term" value="C:plasma membrane"/>
    <property type="evidence" value="ECO:0007669"/>
    <property type="project" value="TreeGrafter"/>
</dbReference>
<reference evidence="9" key="2">
    <citation type="submission" date="2022-04" db="EMBL/GenBank/DDBJ databases">
        <title>Genomic draft of R. solanacearum strain IPO1609, a phylotype IIB1/biovar 2/race 3 strain isolated from potato in Europe.</title>
        <authorList>
            <person name="Boucher C."/>
            <person name="Carrere S."/>
            <person name="Dossat C."/>
            <person name="Elbaz M."/>
            <person name="Genin S."/>
            <person name="Gouzy J."/>
            <person name="Prior P."/>
            <person name="Segurens B."/>
            <person name="Wincker P."/>
        </authorList>
    </citation>
    <scope>NUCLEOTIDE SEQUENCE</scope>
    <source>
        <strain evidence="9">IPO1609</strain>
    </source>
</reference>
<evidence type="ECO:0000256" key="1">
    <source>
        <dbReference type="ARBA" id="ARBA00001526"/>
    </source>
</evidence>
<dbReference type="PANTHER" id="PTHR30627">
    <property type="entry name" value="PEPTIDOGLYCAN D,D-TRANSPEPTIDASE"/>
    <property type="match status" value="1"/>
</dbReference>
<evidence type="ECO:0000256" key="4">
    <source>
        <dbReference type="ARBA" id="ARBA00022729"/>
    </source>
</evidence>
<dbReference type="GO" id="GO:0071555">
    <property type="term" value="P:cell wall organization"/>
    <property type="evidence" value="ECO:0007669"/>
    <property type="project" value="TreeGrafter"/>
</dbReference>
<dbReference type="RefSeq" id="WP_003262852.1">
    <property type="nucleotide sequence ID" value="NZ_LN651281.1"/>
</dbReference>
<feature type="domain" description="Penicillin-binding protein transpeptidase" evidence="8">
    <location>
        <begin position="42"/>
        <end position="259"/>
    </location>
</feature>
<dbReference type="Gene3D" id="3.40.710.10">
    <property type="entry name" value="DD-peptidase/beta-lactamase superfamily"/>
    <property type="match status" value="1"/>
</dbReference>
<dbReference type="EMBL" id="LN651281">
    <property type="protein sequence ID" value="CEJ16493.1"/>
    <property type="molecule type" value="Genomic_DNA"/>
</dbReference>